<dbReference type="GO" id="GO:0051604">
    <property type="term" value="P:protein maturation"/>
    <property type="evidence" value="ECO:0007669"/>
    <property type="project" value="TreeGrafter"/>
</dbReference>
<evidence type="ECO:0008006" key="4">
    <source>
        <dbReference type="Google" id="ProtNLM"/>
    </source>
</evidence>
<keyword evidence="3" id="KW-1185">Reference proteome</keyword>
<protein>
    <recommendedName>
        <fullName evidence="4">HypC/HybG/HupF family hydrogenase formation chaperone</fullName>
    </recommendedName>
</protein>
<dbReference type="PANTHER" id="PTHR35177:SF1">
    <property type="entry name" value="HYDROGENASE MATURATION FACTOR HYPC"/>
    <property type="match status" value="1"/>
</dbReference>
<dbReference type="Pfam" id="PF01455">
    <property type="entry name" value="HupF_HypC"/>
    <property type="match status" value="1"/>
</dbReference>
<dbReference type="PANTHER" id="PTHR35177">
    <property type="entry name" value="HYDROGENASE MATURATION FACTOR HYBG"/>
    <property type="match status" value="1"/>
</dbReference>
<dbReference type="Gene3D" id="2.30.30.140">
    <property type="match status" value="1"/>
</dbReference>
<sequence length="102" mass="11201">MCIGIPMQVIEQRDLMALCRGRGREEMVNTMLIGPQEPGTWILNFIGSAREVLSEAEAKQTNDALDALEQIMNSDGEVDVDTYFADLADPNRKPGSFPGDQG</sequence>
<evidence type="ECO:0000313" key="3">
    <source>
        <dbReference type="Proteomes" id="UP000034410"/>
    </source>
</evidence>
<dbReference type="SUPFAM" id="SSF159127">
    <property type="entry name" value="HupF/HypC-like"/>
    <property type="match status" value="1"/>
</dbReference>
<evidence type="ECO:0000313" key="2">
    <source>
        <dbReference type="EMBL" id="AKH19116.1"/>
    </source>
</evidence>
<dbReference type="Proteomes" id="UP000034410">
    <property type="component" value="Chromosome"/>
</dbReference>
<reference evidence="2 3" key="1">
    <citation type="journal article" date="2015" name="Genome Announc.">
        <title>Complete Genome Sequence of Sedimenticola thiotaurini Strain SIP-G1, a Polyphosphate- and Polyhydroxyalkanoate-Accumulating Sulfur-Oxidizing Gammaproteobacterium Isolated from Salt Marsh Sediments.</title>
        <authorList>
            <person name="Flood B.E."/>
            <person name="Jones D.S."/>
            <person name="Bailey J.V."/>
        </authorList>
    </citation>
    <scope>NUCLEOTIDE SEQUENCE [LARGE SCALE GENOMIC DNA]</scope>
    <source>
        <strain evidence="2 3">SIP-G1</strain>
    </source>
</reference>
<dbReference type="GO" id="GO:0005506">
    <property type="term" value="F:iron ion binding"/>
    <property type="evidence" value="ECO:0007669"/>
    <property type="project" value="TreeGrafter"/>
</dbReference>
<dbReference type="PRINTS" id="PR00445">
    <property type="entry name" value="HUPFHYPC"/>
</dbReference>
<dbReference type="GO" id="GO:1902670">
    <property type="term" value="F:carbon dioxide binding"/>
    <property type="evidence" value="ECO:0007669"/>
    <property type="project" value="TreeGrafter"/>
</dbReference>
<evidence type="ECO:0000256" key="1">
    <source>
        <dbReference type="ARBA" id="ARBA00006018"/>
    </source>
</evidence>
<gene>
    <name evidence="2" type="ORF">AAY24_00750</name>
</gene>
<dbReference type="OrthoDB" id="9806017at2"/>
<comment type="similarity">
    <text evidence="1">Belongs to the HupF/HypC family.</text>
</comment>
<dbReference type="KEGG" id="seds:AAY24_00750"/>
<accession>A0A0F7JRR8</accession>
<dbReference type="NCBIfam" id="TIGR00074">
    <property type="entry name" value="hypC_hupF"/>
    <property type="match status" value="1"/>
</dbReference>
<dbReference type="PROSITE" id="PS01097">
    <property type="entry name" value="HUPF_HYPC"/>
    <property type="match status" value="1"/>
</dbReference>
<dbReference type="InterPro" id="IPR019812">
    <property type="entry name" value="Hydgase_assmbl_chp_CS"/>
</dbReference>
<name>A0A0F7JRR8_9GAMM</name>
<dbReference type="EMBL" id="CP011412">
    <property type="protein sequence ID" value="AKH19116.1"/>
    <property type="molecule type" value="Genomic_DNA"/>
</dbReference>
<proteinExistence type="inferred from homology"/>
<organism evidence="2 3">
    <name type="scientific">Sedimenticola thiotaurini</name>
    <dbReference type="NCBI Taxonomy" id="1543721"/>
    <lineage>
        <taxon>Bacteria</taxon>
        <taxon>Pseudomonadati</taxon>
        <taxon>Pseudomonadota</taxon>
        <taxon>Gammaproteobacteria</taxon>
        <taxon>Chromatiales</taxon>
        <taxon>Sedimenticolaceae</taxon>
        <taxon>Sedimenticola</taxon>
    </lineage>
</organism>
<dbReference type="InterPro" id="IPR001109">
    <property type="entry name" value="Hydrogenase_HupF/HypC"/>
</dbReference>
<dbReference type="AlphaFoldDB" id="A0A0F7JRR8"/>